<evidence type="ECO:0008006" key="3">
    <source>
        <dbReference type="Google" id="ProtNLM"/>
    </source>
</evidence>
<sequence>MEVDVLVRDSEHVLVEVKSRVSKEYVAELAKVGELYFRRFGVKLGS</sequence>
<accession>A0A4P2VG33</accession>
<keyword evidence="2" id="KW-1185">Reference proteome</keyword>
<reference evidence="1 2" key="1">
    <citation type="journal article" date="2019" name="ISME J.">
        <title>Isolation and characterization of a thermophilic sulfur- and iron-reducing thaumarchaeote from a terrestrial acidic hot spring.</title>
        <authorList>
            <person name="Kato S."/>
            <person name="Itoh T."/>
            <person name="Yuki M."/>
            <person name="Nagamori M."/>
            <person name="Ohnishi M."/>
            <person name="Uematsu K."/>
            <person name="Suzuki K."/>
            <person name="Takashina T."/>
            <person name="Ohkuma M."/>
        </authorList>
    </citation>
    <scope>NUCLEOTIDE SEQUENCE [LARGE SCALE GENOMIC DNA]</scope>
    <source>
        <strain evidence="1 2">NAS-02</strain>
    </source>
</reference>
<protein>
    <recommendedName>
        <fullName evidence="3">GxxExxY protein</fullName>
    </recommendedName>
</protein>
<dbReference type="InterPro" id="IPR012431">
    <property type="entry name" value="PDDEXK_10"/>
</dbReference>
<gene>
    <name evidence="1" type="ORF">NAS2_0853</name>
</gene>
<name>A0A4P2VG33_9ARCH</name>
<dbReference type="AlphaFoldDB" id="A0A4P2VG33"/>
<evidence type="ECO:0000313" key="1">
    <source>
        <dbReference type="EMBL" id="BBE42242.1"/>
    </source>
</evidence>
<dbReference type="Proteomes" id="UP000509448">
    <property type="component" value="Chromosome"/>
</dbReference>
<evidence type="ECO:0000313" key="2">
    <source>
        <dbReference type="Proteomes" id="UP000509448"/>
    </source>
</evidence>
<dbReference type="KEGG" id="ccai:NAS2_0853"/>
<dbReference type="EMBL" id="AP018732">
    <property type="protein sequence ID" value="BBE42242.1"/>
    <property type="molecule type" value="Genomic_DNA"/>
</dbReference>
<proteinExistence type="predicted"/>
<organism evidence="1 2">
    <name type="scientific">Conexivisphaera calida</name>
    <dbReference type="NCBI Taxonomy" id="1874277"/>
    <lineage>
        <taxon>Archaea</taxon>
        <taxon>Nitrososphaerota</taxon>
        <taxon>Conexivisphaeria</taxon>
        <taxon>Conexivisphaerales</taxon>
        <taxon>Conexivisphaeraceae</taxon>
        <taxon>Conexivisphaera</taxon>
    </lineage>
</organism>
<dbReference type="Pfam" id="PF07788">
    <property type="entry name" value="PDDEXK_10"/>
    <property type="match status" value="1"/>
</dbReference>